<dbReference type="Proteomes" id="UP000480943">
    <property type="component" value="Unassembled WGS sequence"/>
</dbReference>
<dbReference type="RefSeq" id="WP_036764611.1">
    <property type="nucleotide sequence ID" value="NZ_AP026780.1"/>
</dbReference>
<dbReference type="SMART" id="SM00530">
    <property type="entry name" value="HTH_XRE"/>
    <property type="match status" value="1"/>
</dbReference>
<protein>
    <submittedName>
        <fullName evidence="4">Helix-turn-helix transcriptional regulator</fullName>
    </submittedName>
</protein>
<sequence>MTDNKVTIASRIKEAREWKGLTQVYMAQRLEVARQTYLDLETGKTEPKVRLLAEISHITERPLTWFVYGDEGTEMLESEYREELDRLLQYFSRLPHSARHLILQQSLQLAGFMAEYTRALTHKK</sequence>
<comment type="caution">
    <text evidence="4">The sequence shown here is derived from an EMBL/GenBank/DDBJ whole genome shotgun (WGS) entry which is preliminary data.</text>
</comment>
<name>A0A1X9U476_PHODD</name>
<gene>
    <name evidence="3" type="ORF">F6450_15750</name>
    <name evidence="4" type="ORF">HWA77_07985</name>
</gene>
<dbReference type="InterPro" id="IPR001387">
    <property type="entry name" value="Cro/C1-type_HTH"/>
</dbReference>
<reference evidence="4 6" key="2">
    <citation type="submission" date="2020-06" db="EMBL/GenBank/DDBJ databases">
        <title>Photobacterium damselae subsp. damselae comparative genomics.</title>
        <authorList>
            <person name="Osorio C.R."/>
        </authorList>
    </citation>
    <scope>NUCLEOTIDE SEQUENCE [LARGE SCALE GENOMIC DNA]</scope>
    <source>
        <strain evidence="4 6">TW250/03</strain>
    </source>
</reference>
<dbReference type="Pfam" id="PF01381">
    <property type="entry name" value="HTH_3"/>
    <property type="match status" value="1"/>
</dbReference>
<evidence type="ECO:0000313" key="4">
    <source>
        <dbReference type="EMBL" id="NVP00145.1"/>
    </source>
</evidence>
<dbReference type="KEGG" id="pds:CAY62_14340"/>
<dbReference type="AlphaFoldDB" id="A0A1X9U476"/>
<dbReference type="GO" id="GO:0003677">
    <property type="term" value="F:DNA binding"/>
    <property type="evidence" value="ECO:0007669"/>
    <property type="project" value="UniProtKB-KW"/>
</dbReference>
<reference evidence="3 5" key="1">
    <citation type="submission" date="2019-09" db="EMBL/GenBank/DDBJ databases">
        <title>Photobacterium damselae subsp. damselae CDC-2227-81, a human clinical isolate.</title>
        <authorList>
            <person name="Osorio C.R."/>
        </authorList>
    </citation>
    <scope>NUCLEOTIDE SEQUENCE [LARGE SCALE GENOMIC DNA]</scope>
    <source>
        <strain evidence="3 5">CDC-2227-81</strain>
    </source>
</reference>
<dbReference type="PANTHER" id="PTHR46558">
    <property type="entry name" value="TRACRIPTIONAL REGULATORY PROTEIN-RELATED-RELATED"/>
    <property type="match status" value="1"/>
</dbReference>
<dbReference type="GeneID" id="93396307"/>
<keyword evidence="1" id="KW-0238">DNA-binding</keyword>
<evidence type="ECO:0000256" key="1">
    <source>
        <dbReference type="ARBA" id="ARBA00023125"/>
    </source>
</evidence>
<feature type="domain" description="HTH cro/C1-type" evidence="2">
    <location>
        <begin position="12"/>
        <end position="66"/>
    </location>
</feature>
<dbReference type="EMBL" id="JABXOR010000501">
    <property type="protein sequence ID" value="NVP00145.1"/>
    <property type="molecule type" value="Genomic_DNA"/>
</dbReference>
<proteinExistence type="predicted"/>
<dbReference type="InterPro" id="IPR010982">
    <property type="entry name" value="Lambda_DNA-bd_dom_sf"/>
</dbReference>
<evidence type="ECO:0000313" key="5">
    <source>
        <dbReference type="Proteomes" id="UP000480943"/>
    </source>
</evidence>
<organism evidence="4 6">
    <name type="scientific">Photobacterium damselae subsp. damselae</name>
    <name type="common">Listonella damsela</name>
    <dbReference type="NCBI Taxonomy" id="85581"/>
    <lineage>
        <taxon>Bacteria</taxon>
        <taxon>Pseudomonadati</taxon>
        <taxon>Pseudomonadota</taxon>
        <taxon>Gammaproteobacteria</taxon>
        <taxon>Vibrionales</taxon>
        <taxon>Vibrionaceae</taxon>
        <taxon>Photobacterium</taxon>
    </lineage>
</organism>
<dbReference type="EMBL" id="VZUQ01000076">
    <property type="protein sequence ID" value="KAB1178364.1"/>
    <property type="molecule type" value="Genomic_DNA"/>
</dbReference>
<evidence type="ECO:0000313" key="6">
    <source>
        <dbReference type="Proteomes" id="UP000533429"/>
    </source>
</evidence>
<dbReference type="PROSITE" id="PS50943">
    <property type="entry name" value="HTH_CROC1"/>
    <property type="match status" value="1"/>
</dbReference>
<dbReference type="CDD" id="cd00093">
    <property type="entry name" value="HTH_XRE"/>
    <property type="match status" value="1"/>
</dbReference>
<evidence type="ECO:0000259" key="2">
    <source>
        <dbReference type="PROSITE" id="PS50943"/>
    </source>
</evidence>
<dbReference type="Gene3D" id="1.10.260.40">
    <property type="entry name" value="lambda repressor-like DNA-binding domains"/>
    <property type="match status" value="1"/>
</dbReference>
<accession>A0A1X9U476</accession>
<dbReference type="Proteomes" id="UP000533429">
    <property type="component" value="Unassembled WGS sequence"/>
</dbReference>
<dbReference type="SUPFAM" id="SSF47413">
    <property type="entry name" value="lambda repressor-like DNA-binding domains"/>
    <property type="match status" value="1"/>
</dbReference>
<dbReference type="PANTHER" id="PTHR46558:SF4">
    <property type="entry name" value="DNA-BIDING PHAGE PROTEIN"/>
    <property type="match status" value="1"/>
</dbReference>
<evidence type="ECO:0000313" key="3">
    <source>
        <dbReference type="EMBL" id="KAB1178364.1"/>
    </source>
</evidence>